<dbReference type="Gene3D" id="3.30.420.10">
    <property type="entry name" value="Ribonuclease H-like superfamily/Ribonuclease H"/>
    <property type="match status" value="1"/>
</dbReference>
<comment type="caution">
    <text evidence="2">The sequence shown here is derived from an EMBL/GenBank/DDBJ whole genome shotgun (WGS) entry which is preliminary data.</text>
</comment>
<dbReference type="InterPro" id="IPR012337">
    <property type="entry name" value="RNaseH-like_sf"/>
</dbReference>
<sequence>MCAKFKVRRHFSTGYNPAANGQAEAFNKVLCKLLKKVVSQNKRHWHEKLLESLWAYRTTTRTPTGMTPYSLVYGEDRSNRGDLVLAVIRPMNIAHRMQRKFEPKWEGPYVVKDVYPSGAYRIISPDSEYCPPPVNGKFLKRYYA</sequence>
<feature type="domain" description="Integrase catalytic" evidence="1">
    <location>
        <begin position="1"/>
        <end position="76"/>
    </location>
</feature>
<evidence type="ECO:0000313" key="2">
    <source>
        <dbReference type="EMBL" id="KAG2611197.1"/>
    </source>
</evidence>
<gene>
    <name evidence="2" type="ORF">PVAP13_4KG059210</name>
</gene>
<dbReference type="InterPro" id="IPR001584">
    <property type="entry name" value="Integrase_cat-core"/>
</dbReference>
<name>A0A8T0TLY0_PANVG</name>
<reference evidence="2" key="1">
    <citation type="submission" date="2020-05" db="EMBL/GenBank/DDBJ databases">
        <title>WGS assembly of Panicum virgatum.</title>
        <authorList>
            <person name="Lovell J.T."/>
            <person name="Jenkins J."/>
            <person name="Shu S."/>
            <person name="Juenger T.E."/>
            <person name="Schmutz J."/>
        </authorList>
    </citation>
    <scope>NUCLEOTIDE SEQUENCE</scope>
    <source>
        <strain evidence="2">AP13</strain>
    </source>
</reference>
<proteinExistence type="predicted"/>
<dbReference type="Proteomes" id="UP000823388">
    <property type="component" value="Chromosome 4K"/>
</dbReference>
<dbReference type="PANTHER" id="PTHR48475:SF1">
    <property type="entry name" value="RNASE H TYPE-1 DOMAIN-CONTAINING PROTEIN"/>
    <property type="match status" value="1"/>
</dbReference>
<dbReference type="PANTHER" id="PTHR48475">
    <property type="entry name" value="RIBONUCLEASE H"/>
    <property type="match status" value="1"/>
</dbReference>
<protein>
    <recommendedName>
        <fullName evidence="1">Integrase catalytic domain-containing protein</fullName>
    </recommendedName>
</protein>
<dbReference type="EMBL" id="CM029043">
    <property type="protein sequence ID" value="KAG2611197.1"/>
    <property type="molecule type" value="Genomic_DNA"/>
</dbReference>
<dbReference type="SUPFAM" id="SSF53098">
    <property type="entry name" value="Ribonuclease H-like"/>
    <property type="match status" value="1"/>
</dbReference>
<dbReference type="InterPro" id="IPR036397">
    <property type="entry name" value="RNaseH_sf"/>
</dbReference>
<keyword evidence="3" id="KW-1185">Reference proteome</keyword>
<dbReference type="AlphaFoldDB" id="A0A8T0TLY0"/>
<dbReference type="GO" id="GO:0003676">
    <property type="term" value="F:nucleic acid binding"/>
    <property type="evidence" value="ECO:0007669"/>
    <property type="project" value="InterPro"/>
</dbReference>
<dbReference type="PROSITE" id="PS50994">
    <property type="entry name" value="INTEGRASE"/>
    <property type="match status" value="1"/>
</dbReference>
<evidence type="ECO:0000259" key="1">
    <source>
        <dbReference type="PROSITE" id="PS50994"/>
    </source>
</evidence>
<dbReference type="GO" id="GO:0015074">
    <property type="term" value="P:DNA integration"/>
    <property type="evidence" value="ECO:0007669"/>
    <property type="project" value="InterPro"/>
</dbReference>
<organism evidence="2 3">
    <name type="scientific">Panicum virgatum</name>
    <name type="common">Blackwell switchgrass</name>
    <dbReference type="NCBI Taxonomy" id="38727"/>
    <lineage>
        <taxon>Eukaryota</taxon>
        <taxon>Viridiplantae</taxon>
        <taxon>Streptophyta</taxon>
        <taxon>Embryophyta</taxon>
        <taxon>Tracheophyta</taxon>
        <taxon>Spermatophyta</taxon>
        <taxon>Magnoliopsida</taxon>
        <taxon>Liliopsida</taxon>
        <taxon>Poales</taxon>
        <taxon>Poaceae</taxon>
        <taxon>PACMAD clade</taxon>
        <taxon>Panicoideae</taxon>
        <taxon>Panicodae</taxon>
        <taxon>Paniceae</taxon>
        <taxon>Panicinae</taxon>
        <taxon>Panicum</taxon>
        <taxon>Panicum sect. Hiantes</taxon>
    </lineage>
</organism>
<accession>A0A8T0TLY0</accession>
<evidence type="ECO:0000313" key="3">
    <source>
        <dbReference type="Proteomes" id="UP000823388"/>
    </source>
</evidence>